<organism evidence="9 10">
    <name type="scientific">Hebeloma cylindrosporum</name>
    <dbReference type="NCBI Taxonomy" id="76867"/>
    <lineage>
        <taxon>Eukaryota</taxon>
        <taxon>Fungi</taxon>
        <taxon>Dikarya</taxon>
        <taxon>Basidiomycota</taxon>
        <taxon>Agaricomycotina</taxon>
        <taxon>Agaricomycetes</taxon>
        <taxon>Agaricomycetidae</taxon>
        <taxon>Agaricales</taxon>
        <taxon>Agaricineae</taxon>
        <taxon>Hymenogastraceae</taxon>
        <taxon>Hebeloma</taxon>
    </lineage>
</organism>
<name>A0A0C3CHH0_HEBCY</name>
<evidence type="ECO:0000256" key="7">
    <source>
        <dbReference type="ARBA" id="ARBA00022694"/>
    </source>
</evidence>
<dbReference type="UniPathway" id="UPA00988"/>
<dbReference type="GO" id="GO:0005634">
    <property type="term" value="C:nucleus"/>
    <property type="evidence" value="ECO:0007669"/>
    <property type="project" value="UniProtKB-SubCell"/>
</dbReference>
<dbReference type="PANTHER" id="PTHR15641:SF1">
    <property type="entry name" value="ELONGATOR COMPLEX PROTEIN 5"/>
    <property type="match status" value="1"/>
</dbReference>
<dbReference type="GO" id="GO:0000049">
    <property type="term" value="F:tRNA binding"/>
    <property type="evidence" value="ECO:0007669"/>
    <property type="project" value="TreeGrafter"/>
</dbReference>
<dbReference type="STRING" id="686832.A0A0C3CHH0"/>
<dbReference type="AlphaFoldDB" id="A0A0C3CHH0"/>
<evidence type="ECO:0000256" key="8">
    <source>
        <dbReference type="ARBA" id="ARBA00023242"/>
    </source>
</evidence>
<keyword evidence="6" id="KW-0963">Cytoplasm</keyword>
<sequence>MVLLASILADESHRHPLLVLQSSLAQTSLPILRHLLSHQPSRKTLLFSFLYPPSSLVDIDESDSLEIYDWIDRVPGYSDHNSLTELLAVVDKVLETPTRPTTIVIDSIGTLLEDIATLSETYNFLSKIYALVKKHSDARLVLHSQSPLALLPLITQTGFSSSLSHVIVHPPALLAHLATEFLMPPPPISPLPKFWSVFLPLSERVHDTERLVFGSGGEGTGNPTEFVVELIVREGAGRNRGIERVLEGWSIALHGPCDLVALEVLKPFTEKKHGESIIATPDPTQNLPFNLTLTSSQQESRAQVPLPYAHEGTRTPITANAHAAIFYDPDSADDIDDDDPDVDLDI</sequence>
<dbReference type="OrthoDB" id="2564232at2759"/>
<comment type="similarity">
    <text evidence="4">Belongs to the ELP5 family.</text>
</comment>
<reference evidence="10" key="2">
    <citation type="submission" date="2015-01" db="EMBL/GenBank/DDBJ databases">
        <title>Evolutionary Origins and Diversification of the Mycorrhizal Mutualists.</title>
        <authorList>
            <consortium name="DOE Joint Genome Institute"/>
            <consortium name="Mycorrhizal Genomics Consortium"/>
            <person name="Kohler A."/>
            <person name="Kuo A."/>
            <person name="Nagy L.G."/>
            <person name="Floudas D."/>
            <person name="Copeland A."/>
            <person name="Barry K.W."/>
            <person name="Cichocki N."/>
            <person name="Veneault-Fourrey C."/>
            <person name="LaButti K."/>
            <person name="Lindquist E.A."/>
            <person name="Lipzen A."/>
            <person name="Lundell T."/>
            <person name="Morin E."/>
            <person name="Murat C."/>
            <person name="Riley R."/>
            <person name="Ohm R."/>
            <person name="Sun H."/>
            <person name="Tunlid A."/>
            <person name="Henrissat B."/>
            <person name="Grigoriev I.V."/>
            <person name="Hibbett D.S."/>
            <person name="Martin F."/>
        </authorList>
    </citation>
    <scope>NUCLEOTIDE SEQUENCE [LARGE SCALE GENOMIC DNA]</scope>
    <source>
        <strain evidence="10">h7</strain>
    </source>
</reference>
<evidence type="ECO:0000256" key="3">
    <source>
        <dbReference type="ARBA" id="ARBA00005043"/>
    </source>
</evidence>
<evidence type="ECO:0000256" key="5">
    <source>
        <dbReference type="ARBA" id="ARBA00020264"/>
    </source>
</evidence>
<dbReference type="Gene3D" id="3.40.50.300">
    <property type="entry name" value="P-loop containing nucleotide triphosphate hydrolases"/>
    <property type="match status" value="1"/>
</dbReference>
<evidence type="ECO:0000256" key="2">
    <source>
        <dbReference type="ARBA" id="ARBA00004496"/>
    </source>
</evidence>
<dbReference type="GO" id="GO:0002098">
    <property type="term" value="P:tRNA wobble uridine modification"/>
    <property type="evidence" value="ECO:0007669"/>
    <property type="project" value="InterPro"/>
</dbReference>
<gene>
    <name evidence="9" type="ORF">M413DRAFT_62641</name>
</gene>
<evidence type="ECO:0000313" key="10">
    <source>
        <dbReference type="Proteomes" id="UP000053424"/>
    </source>
</evidence>
<dbReference type="EMBL" id="KN831769">
    <property type="protein sequence ID" value="KIM48155.1"/>
    <property type="molecule type" value="Genomic_DNA"/>
</dbReference>
<evidence type="ECO:0000256" key="6">
    <source>
        <dbReference type="ARBA" id="ARBA00022490"/>
    </source>
</evidence>
<dbReference type="GO" id="GO:0033588">
    <property type="term" value="C:elongator holoenzyme complex"/>
    <property type="evidence" value="ECO:0007669"/>
    <property type="project" value="InterPro"/>
</dbReference>
<dbReference type="PANTHER" id="PTHR15641">
    <property type="entry name" value="ELONGATOR COMPLEX PROTEIN 5"/>
    <property type="match status" value="1"/>
</dbReference>
<dbReference type="InterPro" id="IPR019519">
    <property type="entry name" value="Elp5"/>
</dbReference>
<keyword evidence="7" id="KW-0819">tRNA processing</keyword>
<proteinExistence type="inferred from homology"/>
<evidence type="ECO:0000256" key="1">
    <source>
        <dbReference type="ARBA" id="ARBA00004123"/>
    </source>
</evidence>
<protein>
    <recommendedName>
        <fullName evidence="5">Elongator complex protein 5</fullName>
    </recommendedName>
</protein>
<keyword evidence="8" id="KW-0539">Nucleus</keyword>
<evidence type="ECO:0000313" key="9">
    <source>
        <dbReference type="EMBL" id="KIM48155.1"/>
    </source>
</evidence>
<accession>A0A0C3CHH0</accession>
<dbReference type="Proteomes" id="UP000053424">
    <property type="component" value="Unassembled WGS sequence"/>
</dbReference>
<comment type="pathway">
    <text evidence="3">tRNA modification; 5-methoxycarbonylmethyl-2-thiouridine-tRNA biosynthesis.</text>
</comment>
<dbReference type="Pfam" id="PF10483">
    <property type="entry name" value="Elong_Iki1"/>
    <property type="match status" value="1"/>
</dbReference>
<dbReference type="HOGENOM" id="CLU_069162_0_0_1"/>
<dbReference type="InterPro" id="IPR027417">
    <property type="entry name" value="P-loop_NTPase"/>
</dbReference>
<dbReference type="GO" id="GO:0005829">
    <property type="term" value="C:cytosol"/>
    <property type="evidence" value="ECO:0007669"/>
    <property type="project" value="TreeGrafter"/>
</dbReference>
<keyword evidence="10" id="KW-1185">Reference proteome</keyword>
<evidence type="ECO:0000256" key="4">
    <source>
        <dbReference type="ARBA" id="ARBA00009567"/>
    </source>
</evidence>
<reference evidence="9 10" key="1">
    <citation type="submission" date="2014-04" db="EMBL/GenBank/DDBJ databases">
        <authorList>
            <consortium name="DOE Joint Genome Institute"/>
            <person name="Kuo A."/>
            <person name="Gay G."/>
            <person name="Dore J."/>
            <person name="Kohler A."/>
            <person name="Nagy L.G."/>
            <person name="Floudas D."/>
            <person name="Copeland A."/>
            <person name="Barry K.W."/>
            <person name="Cichocki N."/>
            <person name="Veneault-Fourrey C."/>
            <person name="LaButti K."/>
            <person name="Lindquist E.A."/>
            <person name="Lipzen A."/>
            <person name="Lundell T."/>
            <person name="Morin E."/>
            <person name="Murat C."/>
            <person name="Sun H."/>
            <person name="Tunlid A."/>
            <person name="Henrissat B."/>
            <person name="Grigoriev I.V."/>
            <person name="Hibbett D.S."/>
            <person name="Martin F."/>
            <person name="Nordberg H.P."/>
            <person name="Cantor M.N."/>
            <person name="Hua S.X."/>
        </authorList>
    </citation>
    <scope>NUCLEOTIDE SEQUENCE [LARGE SCALE GENOMIC DNA]</scope>
    <source>
        <strain evidence="10">h7</strain>
    </source>
</reference>
<comment type="subcellular location">
    <subcellularLocation>
        <location evidence="2">Cytoplasm</location>
    </subcellularLocation>
    <subcellularLocation>
        <location evidence="1">Nucleus</location>
    </subcellularLocation>
</comment>